<sequence>CSRSNSTAAPAASSTTTSTIPSPATTTEKVPMSTEVYEKETVWVELKPSVYWEAHEPEEMYSFMSLKEARRSPDVQQTDPNQNTFGFLVFAIAFWTVAFIASP</sequence>
<protein>
    <submittedName>
        <fullName evidence="3">Uncharacterized protein</fullName>
    </submittedName>
</protein>
<dbReference type="Proteomes" id="UP001432027">
    <property type="component" value="Unassembled WGS sequence"/>
</dbReference>
<keyword evidence="2" id="KW-0812">Transmembrane</keyword>
<accession>A0AAV5TZ42</accession>
<feature type="region of interest" description="Disordered" evidence="1">
    <location>
        <begin position="1"/>
        <end position="31"/>
    </location>
</feature>
<evidence type="ECO:0000256" key="2">
    <source>
        <dbReference type="SAM" id="Phobius"/>
    </source>
</evidence>
<feature type="transmembrane region" description="Helical" evidence="2">
    <location>
        <begin position="84"/>
        <end position="101"/>
    </location>
</feature>
<evidence type="ECO:0000313" key="4">
    <source>
        <dbReference type="Proteomes" id="UP001432027"/>
    </source>
</evidence>
<feature type="non-terminal residue" evidence="3">
    <location>
        <position position="103"/>
    </location>
</feature>
<dbReference type="EMBL" id="BTSX01000005">
    <property type="protein sequence ID" value="GMS99764.1"/>
    <property type="molecule type" value="Genomic_DNA"/>
</dbReference>
<keyword evidence="2" id="KW-1133">Transmembrane helix</keyword>
<gene>
    <name evidence="3" type="ORF">PENTCL1PPCAC_21939</name>
</gene>
<feature type="compositionally biased region" description="Low complexity" evidence="1">
    <location>
        <begin position="1"/>
        <end position="27"/>
    </location>
</feature>
<organism evidence="3 4">
    <name type="scientific">Pristionchus entomophagus</name>
    <dbReference type="NCBI Taxonomy" id="358040"/>
    <lineage>
        <taxon>Eukaryota</taxon>
        <taxon>Metazoa</taxon>
        <taxon>Ecdysozoa</taxon>
        <taxon>Nematoda</taxon>
        <taxon>Chromadorea</taxon>
        <taxon>Rhabditida</taxon>
        <taxon>Rhabditina</taxon>
        <taxon>Diplogasteromorpha</taxon>
        <taxon>Diplogasteroidea</taxon>
        <taxon>Neodiplogasteridae</taxon>
        <taxon>Pristionchus</taxon>
    </lineage>
</organism>
<reference evidence="3" key="1">
    <citation type="submission" date="2023-10" db="EMBL/GenBank/DDBJ databases">
        <title>Genome assembly of Pristionchus species.</title>
        <authorList>
            <person name="Yoshida K."/>
            <person name="Sommer R.J."/>
        </authorList>
    </citation>
    <scope>NUCLEOTIDE SEQUENCE</scope>
    <source>
        <strain evidence="3">RS0144</strain>
    </source>
</reference>
<keyword evidence="2" id="KW-0472">Membrane</keyword>
<dbReference type="AlphaFoldDB" id="A0AAV5TZ42"/>
<proteinExistence type="predicted"/>
<feature type="non-terminal residue" evidence="3">
    <location>
        <position position="1"/>
    </location>
</feature>
<name>A0AAV5TZ42_9BILA</name>
<evidence type="ECO:0000313" key="3">
    <source>
        <dbReference type="EMBL" id="GMS99764.1"/>
    </source>
</evidence>
<evidence type="ECO:0000256" key="1">
    <source>
        <dbReference type="SAM" id="MobiDB-lite"/>
    </source>
</evidence>
<comment type="caution">
    <text evidence="3">The sequence shown here is derived from an EMBL/GenBank/DDBJ whole genome shotgun (WGS) entry which is preliminary data.</text>
</comment>
<keyword evidence="4" id="KW-1185">Reference proteome</keyword>